<reference evidence="1" key="1">
    <citation type="journal article" date="2020" name="Nature">
        <title>Giant virus diversity and host interactions through global metagenomics.</title>
        <authorList>
            <person name="Schulz F."/>
            <person name="Roux S."/>
            <person name="Paez-Espino D."/>
            <person name="Jungbluth S."/>
            <person name="Walsh D.A."/>
            <person name="Denef V.J."/>
            <person name="McMahon K.D."/>
            <person name="Konstantinidis K.T."/>
            <person name="Eloe-Fadrosh E.A."/>
            <person name="Kyrpides N.C."/>
            <person name="Woyke T."/>
        </authorList>
    </citation>
    <scope>NUCLEOTIDE SEQUENCE</scope>
    <source>
        <strain evidence="1">GVMAG-M-3300001348-25</strain>
    </source>
</reference>
<dbReference type="EMBL" id="MN738854">
    <property type="protein sequence ID" value="QHT28253.1"/>
    <property type="molecule type" value="Genomic_DNA"/>
</dbReference>
<name>A0A6C0EIK3_9ZZZZ</name>
<organism evidence="1">
    <name type="scientific">viral metagenome</name>
    <dbReference type="NCBI Taxonomy" id="1070528"/>
    <lineage>
        <taxon>unclassified sequences</taxon>
        <taxon>metagenomes</taxon>
        <taxon>organismal metagenomes</taxon>
    </lineage>
</organism>
<accession>A0A6C0EIK3</accession>
<dbReference type="AlphaFoldDB" id="A0A6C0EIK3"/>
<evidence type="ECO:0000313" key="1">
    <source>
        <dbReference type="EMBL" id="QHT28253.1"/>
    </source>
</evidence>
<sequence>MTINIIDDLTSYMVTNKKLAQCVKQNMKKIITRPEKKNEKLDKKHPSMFIPSQHDKLFWIFYVMKKGFDDYNLHQYTNEFSEENKIKFEYVDKIRANKALLKSHKIQKMSECESDLINERTISMKTFHVLCIIENIDFVFFTKNSYFSFMKNEEKYENLHVLHRINDYYAYEMNKSDLVPMYKEVRFKIEKYDKPLKAISSFKSDELIEIADFFKVDKMKDGKKKTKQYLYNELHDIISM</sequence>
<proteinExistence type="predicted"/>
<protein>
    <submittedName>
        <fullName evidence="1">Uncharacterized protein</fullName>
    </submittedName>
</protein>